<proteinExistence type="predicted"/>
<gene>
    <name evidence="2" type="ordered locus">AZC_1530</name>
</gene>
<dbReference type="Proteomes" id="UP000000270">
    <property type="component" value="Chromosome"/>
</dbReference>
<dbReference type="InterPro" id="IPR003115">
    <property type="entry name" value="ParB_N"/>
</dbReference>
<dbReference type="eggNOG" id="COG1475">
    <property type="taxonomic scope" value="Bacteria"/>
</dbReference>
<dbReference type="RefSeq" id="WP_012170058.1">
    <property type="nucleotide sequence ID" value="NC_009937.1"/>
</dbReference>
<dbReference type="HOGENOM" id="CLU_088254_0_0_5"/>
<evidence type="ECO:0000313" key="3">
    <source>
        <dbReference type="Proteomes" id="UP000000270"/>
    </source>
</evidence>
<reference evidence="3" key="2">
    <citation type="submission" date="2007-04" db="EMBL/GenBank/DDBJ databases">
        <title>Complete genome sequence of the nitrogen-fixing bacterium Azorhizobium caulinodans ORS571.</title>
        <authorList>
            <person name="Lee K.B."/>
            <person name="Backer P.D."/>
            <person name="Aono T."/>
            <person name="Liu C.T."/>
            <person name="Suzuki S."/>
            <person name="Suzuki T."/>
            <person name="Kaneko T."/>
            <person name="Yamada M."/>
            <person name="Tabata S."/>
            <person name="Kupfer D.M."/>
            <person name="Najar F.Z."/>
            <person name="Wiley G.B."/>
            <person name="Roe B."/>
            <person name="Binnewies T."/>
            <person name="Ussery D."/>
            <person name="Vereecke D."/>
            <person name="Gevers D."/>
            <person name="Holsters M."/>
            <person name="Oyaizu H."/>
        </authorList>
    </citation>
    <scope>NUCLEOTIDE SEQUENCE [LARGE SCALE GENOMIC DNA]</scope>
    <source>
        <strain evidence="3">ATCC 43989 / DSM 5975 / JCM 20966 / LMG 6465 / NBRC 14845 / NCIMB 13405 / ORS 571</strain>
    </source>
</reference>
<dbReference type="KEGG" id="azc:AZC_1530"/>
<sequence>MTGGSHVRVALDDLILDREYQTRLALDHGAIRRYADAMRTGHKLPPITIARVDGAPVVIDGWHRVHAAKLAGIAALPALLIDPPEAELPWLAAEANLRHGVPLKRSERRNVFRAYVRAGQHLKGRRRIKSSREISSDLHGLISHAGVLKWMAEDFPHIRRQMGRAEDEPRYEGGLAVVDVEERREMAVRNAIGEVVAHARGITDPLRRGQVIAELRAALERIEAAAPWEPVPATDGFADDDF</sequence>
<dbReference type="EMBL" id="AP009384">
    <property type="protein sequence ID" value="BAF87528.1"/>
    <property type="molecule type" value="Genomic_DNA"/>
</dbReference>
<protein>
    <recommendedName>
        <fullName evidence="1">ParB-like N-terminal domain-containing protein</fullName>
    </recommendedName>
</protein>
<feature type="domain" description="ParB-like N-terminal" evidence="1">
    <location>
        <begin position="7"/>
        <end position="97"/>
    </location>
</feature>
<reference evidence="2 3" key="3">
    <citation type="journal article" date="2008" name="BMC Genomics">
        <title>The genome of the versatile nitrogen fixer Azorhizobium caulinodans ORS571.</title>
        <authorList>
            <person name="Lee KB."/>
            <person name="Backer P.D."/>
            <person name="Aono T."/>
            <person name="Liu CT."/>
            <person name="Suzuki S."/>
            <person name="Suzuki T."/>
            <person name="Kaneko T."/>
            <person name="Yamada M."/>
            <person name="Tabata S."/>
            <person name="Kupfer D.M."/>
            <person name="Najar F.Z."/>
            <person name="Wiley G.B."/>
            <person name="Roe B."/>
            <person name="Binnewies T.T."/>
            <person name="Ussery D.W."/>
            <person name="D'Haeze W."/>
            <person name="Herder J.D."/>
            <person name="Gevers D."/>
            <person name="Vereecke D."/>
            <person name="Holsters M."/>
            <person name="Oyaizu H."/>
        </authorList>
    </citation>
    <scope>NUCLEOTIDE SEQUENCE [LARGE SCALE GENOMIC DNA]</scope>
    <source>
        <strain evidence="3">ATCC 43989 / DSM 5975 / JCM 20966 / LMG 6465 / NBRC 14845 / NCIMB 13405 / ORS 571</strain>
    </source>
</reference>
<reference evidence="2 3" key="4">
    <citation type="journal article" date="2009" name="Appl. Environ. Microbiol.">
        <title>Comparative genome-wide transcriptional profiling of Azorhizobium caulinodans ORS571 grown under free-living and symbiotic conditions.</title>
        <authorList>
            <person name="Tsukada S."/>
            <person name="Aono T."/>
            <person name="Akiba N."/>
            <person name="Lee KB."/>
            <person name="Liu CT."/>
            <person name="Toyazaki H."/>
            <person name="Oyaizu H."/>
        </authorList>
    </citation>
    <scope>NUCLEOTIDE SEQUENCE [LARGE SCALE GENOMIC DNA]</scope>
    <source>
        <strain evidence="3">ATCC 43989 / DSM 5975 / JCM 20966 / LMG 6465 / NBRC 14845 / NCIMB 13405 / ORS 571</strain>
    </source>
</reference>
<dbReference type="Gene3D" id="3.90.1530.10">
    <property type="entry name" value="Conserved hypothetical protein from pyrococcus furiosus pfu- 392566-001, ParB domain"/>
    <property type="match status" value="1"/>
</dbReference>
<reference evidence="2 3" key="5">
    <citation type="journal article" date="2010" name="Appl. Environ. Microbiol.">
        <title>phrR-like gene praR of Azorhizobium caulinodans ORS571 is essential for symbiosis with Sesbania rostrata and is involved in expression of reb genes.</title>
        <authorList>
            <person name="Akiba N."/>
            <person name="Aono T."/>
            <person name="Toyazaki H."/>
            <person name="Sato S."/>
            <person name="Oyaizu H."/>
        </authorList>
    </citation>
    <scope>NUCLEOTIDE SEQUENCE [LARGE SCALE GENOMIC DNA]</scope>
    <source>
        <strain evidence="3">ATCC 43989 / DSM 5975 / JCM 20966 / LMG 6465 / NBRC 14845 / NCIMB 13405 / ORS 571</strain>
    </source>
</reference>
<dbReference type="STRING" id="438753.AZC_1530"/>
<dbReference type="SMART" id="SM00470">
    <property type="entry name" value="ParB"/>
    <property type="match status" value="1"/>
</dbReference>
<keyword evidence="3" id="KW-1185">Reference proteome</keyword>
<dbReference type="AlphaFoldDB" id="A8HXR3"/>
<reference evidence="2 3" key="6">
    <citation type="journal article" date="2011" name="Appl. Environ. Microbiol.">
        <title>Involvement of the azorhizobial chromosome partition gene (parA) in the onset of bacteroid differentiation during Sesbania rostrata stem nodule development.</title>
        <authorList>
            <person name="Liu CT."/>
            <person name="Lee KB."/>
            <person name="Wang YS."/>
            <person name="Peng MH."/>
            <person name="Lee KT."/>
            <person name="Suzuki S."/>
            <person name="Suzuki T."/>
            <person name="Oyaizu H."/>
        </authorList>
    </citation>
    <scope>NUCLEOTIDE SEQUENCE [LARGE SCALE GENOMIC DNA]</scope>
    <source>
        <strain evidence="3">ATCC 43989 / DSM 5975 / JCM 20966 / LMG 6465 / NBRC 14845 / NCIMB 13405 / ORS 571</strain>
    </source>
</reference>
<dbReference type="InterPro" id="IPR036086">
    <property type="entry name" value="ParB/Sulfiredoxin_sf"/>
</dbReference>
<name>A8HXR3_AZOC5</name>
<dbReference type="SUPFAM" id="SSF110849">
    <property type="entry name" value="ParB/Sulfiredoxin"/>
    <property type="match status" value="1"/>
</dbReference>
<organism evidence="2 3">
    <name type="scientific">Azorhizobium caulinodans (strain ATCC 43989 / DSM 5975 / JCM 20966 / LMG 6465 / NBRC 14845 / NCIMB 13405 / ORS 571)</name>
    <dbReference type="NCBI Taxonomy" id="438753"/>
    <lineage>
        <taxon>Bacteria</taxon>
        <taxon>Pseudomonadati</taxon>
        <taxon>Pseudomonadota</taxon>
        <taxon>Alphaproteobacteria</taxon>
        <taxon>Hyphomicrobiales</taxon>
        <taxon>Xanthobacteraceae</taxon>
        <taxon>Azorhizobium</taxon>
    </lineage>
</organism>
<accession>A8HXR3</accession>
<evidence type="ECO:0000313" key="2">
    <source>
        <dbReference type="EMBL" id="BAF87528.1"/>
    </source>
</evidence>
<reference evidence="2 3" key="1">
    <citation type="journal article" date="2007" name="Appl. Environ. Microbiol.">
        <title>Rhizobial factors required for stem nodule maturation and maintenance in Sesbania rostrata-Azorhizobium caulinodans ORS571 symbiosis.</title>
        <authorList>
            <person name="Suzuki S."/>
            <person name="Aono T."/>
            <person name="Lee KB."/>
            <person name="Suzuki T."/>
            <person name="Liu CT."/>
            <person name="Miwa H."/>
            <person name="Wakao S."/>
            <person name="Iki T."/>
            <person name="Oyaizu H."/>
        </authorList>
    </citation>
    <scope>NUCLEOTIDE SEQUENCE [LARGE SCALE GENOMIC DNA]</scope>
    <source>
        <strain evidence="3">ATCC 43989 / DSM 5975 / JCM 20966 / LMG 6465 / NBRC 14845 / NCIMB 13405 / ORS 571</strain>
    </source>
</reference>
<evidence type="ECO:0000259" key="1">
    <source>
        <dbReference type="SMART" id="SM00470"/>
    </source>
</evidence>